<proteinExistence type="predicted"/>
<sequence>MKKCIWEQFRVANYKNTRCFWPVYSENDYETQCGDQYQFINGDEKEWGFKFCPFCSGKIIYVDSDNIKVMEYL</sequence>
<dbReference type="EMBL" id="LR797389">
    <property type="protein sequence ID" value="CAB4212749.1"/>
    <property type="molecule type" value="Genomic_DNA"/>
</dbReference>
<dbReference type="EMBL" id="LR797029">
    <property type="protein sequence ID" value="CAB4182717.1"/>
    <property type="molecule type" value="Genomic_DNA"/>
</dbReference>
<accession>A0A6J5QJT7</accession>
<reference evidence="2" key="1">
    <citation type="submission" date="2020-05" db="EMBL/GenBank/DDBJ databases">
        <authorList>
            <person name="Chiriac C."/>
            <person name="Salcher M."/>
            <person name="Ghai R."/>
            <person name="Kavagutti S V."/>
        </authorList>
    </citation>
    <scope>NUCLEOTIDE SEQUENCE</scope>
</reference>
<evidence type="ECO:0000313" key="1">
    <source>
        <dbReference type="EMBL" id="CAB4144837.1"/>
    </source>
</evidence>
<organism evidence="2">
    <name type="scientific">uncultured Caudovirales phage</name>
    <dbReference type="NCBI Taxonomy" id="2100421"/>
    <lineage>
        <taxon>Viruses</taxon>
        <taxon>Duplodnaviria</taxon>
        <taxon>Heunggongvirae</taxon>
        <taxon>Uroviricota</taxon>
        <taxon>Caudoviricetes</taxon>
        <taxon>Peduoviridae</taxon>
        <taxon>Maltschvirus</taxon>
        <taxon>Maltschvirus maltsch</taxon>
    </lineage>
</organism>
<protein>
    <submittedName>
        <fullName evidence="2">Uncharacterized protein</fullName>
    </submittedName>
</protein>
<name>A0A6J5QJT7_9CAUD</name>
<evidence type="ECO:0000313" key="3">
    <source>
        <dbReference type="EMBL" id="CAB4212749.1"/>
    </source>
</evidence>
<gene>
    <name evidence="2" type="ORF">UFOVP1089_17</name>
    <name evidence="3" type="ORF">UFOVP1443_36</name>
    <name evidence="1" type="ORF">UFOVP459_68</name>
</gene>
<dbReference type="EMBL" id="LR796424">
    <property type="protein sequence ID" value="CAB4144837.1"/>
    <property type="molecule type" value="Genomic_DNA"/>
</dbReference>
<evidence type="ECO:0000313" key="2">
    <source>
        <dbReference type="EMBL" id="CAB4182717.1"/>
    </source>
</evidence>